<sequence length="399" mass="43469">MRGKRPTPLSPRSFPVAIAQAVRGYDPQASNAQGGSTVQQPYELDGTPLDSSSQNGGTCVEGCNKKCPKNNCVEAGPHGVTFNLDDEISPHPETSESESQPSTESSKEIAEGKMVANRATTNSSSADSTENGDEASTDADTSGEASTSEENASCSEDESSGDADDEFQSDSNADSSEDESENDDDDDDDDDKSDQSSNVDSDQDSDSDEEDASPKGKGKRKSPIHNKWHSGIRNNEIAAENKKAKAKASQQDNQYPSGEDASSESSDVESSSPNTKNIIDEPDEDLCKKDSELPGSIHSRQKMSRWLEMQINFHNVTGCLIPLELIKAKCEREEADSDARRAERAVDREEEGRHKVEEWIKDVPDDEEEEEEEESEESEDDDDEEDSEDDEEGSDDSES</sequence>
<feature type="compositionally biased region" description="Low complexity" evidence="1">
    <location>
        <begin position="257"/>
        <end position="272"/>
    </location>
</feature>
<organism evidence="2 3">
    <name type="scientific">Fusarium piperis</name>
    <dbReference type="NCBI Taxonomy" id="1435070"/>
    <lineage>
        <taxon>Eukaryota</taxon>
        <taxon>Fungi</taxon>
        <taxon>Dikarya</taxon>
        <taxon>Ascomycota</taxon>
        <taxon>Pezizomycotina</taxon>
        <taxon>Sordariomycetes</taxon>
        <taxon>Hypocreomycetidae</taxon>
        <taxon>Hypocreales</taxon>
        <taxon>Nectriaceae</taxon>
        <taxon>Fusarium</taxon>
        <taxon>Fusarium solani species complex</taxon>
    </lineage>
</organism>
<protein>
    <submittedName>
        <fullName evidence="2">Uncharacterized protein</fullName>
    </submittedName>
</protein>
<feature type="compositionally biased region" description="Basic residues" evidence="1">
    <location>
        <begin position="216"/>
        <end position="230"/>
    </location>
</feature>
<feature type="compositionally biased region" description="Basic and acidic residues" evidence="1">
    <location>
        <begin position="332"/>
        <end position="363"/>
    </location>
</feature>
<keyword evidence="3" id="KW-1185">Reference proteome</keyword>
<gene>
    <name evidence="2" type="ORF">N0V84_001518</name>
</gene>
<feature type="compositionally biased region" description="Polar residues" evidence="1">
    <location>
        <begin position="118"/>
        <end position="129"/>
    </location>
</feature>
<dbReference type="AlphaFoldDB" id="A0A9W8WKQ7"/>
<accession>A0A9W8WKQ7</accession>
<evidence type="ECO:0000313" key="3">
    <source>
        <dbReference type="Proteomes" id="UP001140502"/>
    </source>
</evidence>
<dbReference type="EMBL" id="JAPEUR010000016">
    <property type="protein sequence ID" value="KAJ4327988.1"/>
    <property type="molecule type" value="Genomic_DNA"/>
</dbReference>
<feature type="compositionally biased region" description="Acidic residues" evidence="1">
    <location>
        <begin position="201"/>
        <end position="211"/>
    </location>
</feature>
<feature type="compositionally biased region" description="Acidic residues" evidence="1">
    <location>
        <begin position="155"/>
        <end position="168"/>
    </location>
</feature>
<feature type="region of interest" description="Disordered" evidence="1">
    <location>
        <begin position="332"/>
        <end position="399"/>
    </location>
</feature>
<comment type="caution">
    <text evidence="2">The sequence shown here is derived from an EMBL/GenBank/DDBJ whole genome shotgun (WGS) entry which is preliminary data.</text>
</comment>
<evidence type="ECO:0000256" key="1">
    <source>
        <dbReference type="SAM" id="MobiDB-lite"/>
    </source>
</evidence>
<proteinExistence type="predicted"/>
<feature type="region of interest" description="Disordered" evidence="1">
    <location>
        <begin position="25"/>
        <end position="60"/>
    </location>
</feature>
<name>A0A9W8WKQ7_9HYPO</name>
<dbReference type="OrthoDB" id="5154006at2759"/>
<feature type="region of interest" description="Disordered" evidence="1">
    <location>
        <begin position="74"/>
        <end position="297"/>
    </location>
</feature>
<feature type="compositionally biased region" description="Acidic residues" evidence="1">
    <location>
        <begin position="175"/>
        <end position="192"/>
    </location>
</feature>
<feature type="compositionally biased region" description="Polar residues" evidence="1">
    <location>
        <begin position="138"/>
        <end position="152"/>
    </location>
</feature>
<evidence type="ECO:0000313" key="2">
    <source>
        <dbReference type="EMBL" id="KAJ4327988.1"/>
    </source>
</evidence>
<feature type="compositionally biased region" description="Polar residues" evidence="1">
    <location>
        <begin position="28"/>
        <end position="40"/>
    </location>
</feature>
<reference evidence="2" key="1">
    <citation type="submission" date="2022-10" db="EMBL/GenBank/DDBJ databases">
        <title>Tapping the CABI collections for fungal endophytes: first genome assemblies for Collariella, Neodidymelliopsis, Ascochyta clinopodiicola, Didymella pomorum, Didymosphaeria variabile, Neocosmospora piperis and Neocucurbitaria cava.</title>
        <authorList>
            <person name="Hill R."/>
        </authorList>
    </citation>
    <scope>NUCLEOTIDE SEQUENCE</scope>
    <source>
        <strain evidence="2">IMI 366586</strain>
    </source>
</reference>
<feature type="compositionally biased region" description="Acidic residues" evidence="1">
    <location>
        <begin position="364"/>
        <end position="399"/>
    </location>
</feature>
<dbReference type="Proteomes" id="UP001140502">
    <property type="component" value="Unassembled WGS sequence"/>
</dbReference>